<evidence type="ECO:0000313" key="1">
    <source>
        <dbReference type="Proteomes" id="UP001652625"/>
    </source>
</evidence>
<dbReference type="RefSeq" id="XP_065662641.1">
    <property type="nucleotide sequence ID" value="XM_065806569.1"/>
</dbReference>
<name>A0ABM4CLH6_HYDVU</name>
<dbReference type="InterPro" id="IPR036397">
    <property type="entry name" value="RNaseH_sf"/>
</dbReference>
<keyword evidence="1" id="KW-1185">Reference proteome</keyword>
<sequence>MAIYAISFDGKAYVEELPNVQSVNSEVYMLFLSIVHSNFVNKGLKRGTWNTMLLQHDNARPHESAAVRDYLAEKKITRVIQPPYSPDFTLLDRYTFSSFEFYRKDLDFQTKEEVQEAMETNLGSHSHDHMQRQLEKMKTDLNKIILKQGAYL</sequence>
<evidence type="ECO:0000313" key="2">
    <source>
        <dbReference type="RefSeq" id="XP_065662641.1"/>
    </source>
</evidence>
<dbReference type="Gene3D" id="3.30.420.10">
    <property type="entry name" value="Ribonuclease H-like superfamily/Ribonuclease H"/>
    <property type="match status" value="1"/>
</dbReference>
<protein>
    <submittedName>
        <fullName evidence="2">Uncharacterized protein LOC136085278</fullName>
    </submittedName>
</protein>
<organism evidence="1 2">
    <name type="scientific">Hydra vulgaris</name>
    <name type="common">Hydra</name>
    <name type="synonym">Hydra attenuata</name>
    <dbReference type="NCBI Taxonomy" id="6087"/>
    <lineage>
        <taxon>Eukaryota</taxon>
        <taxon>Metazoa</taxon>
        <taxon>Cnidaria</taxon>
        <taxon>Hydrozoa</taxon>
        <taxon>Hydroidolina</taxon>
        <taxon>Anthoathecata</taxon>
        <taxon>Aplanulata</taxon>
        <taxon>Hydridae</taxon>
        <taxon>Hydra</taxon>
    </lineage>
</organism>
<gene>
    <name evidence="2" type="primary">LOC136085278</name>
</gene>
<dbReference type="Proteomes" id="UP001652625">
    <property type="component" value="Chromosome 09"/>
</dbReference>
<dbReference type="InterPro" id="IPR052709">
    <property type="entry name" value="Transposase-MT_Hybrid"/>
</dbReference>
<dbReference type="GeneID" id="136085278"/>
<accession>A0ABM4CLH6</accession>
<proteinExistence type="predicted"/>
<dbReference type="PANTHER" id="PTHR46060:SF1">
    <property type="entry name" value="MARINER MOS1 TRANSPOSASE-LIKE PROTEIN"/>
    <property type="match status" value="1"/>
</dbReference>
<dbReference type="PANTHER" id="PTHR46060">
    <property type="entry name" value="MARINER MOS1 TRANSPOSASE-LIKE PROTEIN"/>
    <property type="match status" value="1"/>
</dbReference>
<reference evidence="2" key="1">
    <citation type="submission" date="2025-08" db="UniProtKB">
        <authorList>
            <consortium name="RefSeq"/>
        </authorList>
    </citation>
    <scope>IDENTIFICATION</scope>
</reference>